<evidence type="ECO:0000313" key="7">
    <source>
        <dbReference type="Proteomes" id="UP001527052"/>
    </source>
</evidence>
<evidence type="ECO:0000256" key="1">
    <source>
        <dbReference type="SAM" id="Phobius"/>
    </source>
</evidence>
<sequence length="45" mass="5371">MQSIKNNEVLRFIGFTLFYFIILVLLFLIHGFHDMNAGPFIYTEF</sequence>
<dbReference type="Proteomes" id="UP000232101">
    <property type="component" value="Unassembled WGS sequence"/>
</dbReference>
<dbReference type="Pfam" id="PF12459">
    <property type="entry name" value="DltX"/>
    <property type="match status" value="1"/>
</dbReference>
<dbReference type="InterPro" id="IPR021008">
    <property type="entry name" value="DltX"/>
</dbReference>
<evidence type="ECO:0000313" key="6">
    <source>
        <dbReference type="Proteomes" id="UP000232101"/>
    </source>
</evidence>
<dbReference type="RefSeq" id="WP_049669007.1">
    <property type="nucleotide sequence ID" value="NZ_CP158849.1"/>
</dbReference>
<dbReference type="PATRIC" id="fig|582475.4.peg.4704"/>
<keyword evidence="1" id="KW-0812">Transmembrane</keyword>
<dbReference type="EMBL" id="PHQY01000732">
    <property type="protein sequence ID" value="PJO40496.1"/>
    <property type="molecule type" value="Genomic_DNA"/>
</dbReference>
<dbReference type="Proteomes" id="UP001527052">
    <property type="component" value="Unassembled WGS sequence"/>
</dbReference>
<dbReference type="AlphaFoldDB" id="A0A0K9F0Z4"/>
<reference evidence="5" key="2">
    <citation type="submission" date="2015-07" db="EMBL/GenBank/DDBJ databases">
        <authorList>
            <consortium name="Consortium for Microbial Forensics and Genomics (microFORGE)"/>
            <person name="Knight B.M."/>
            <person name="Roberts D.P."/>
            <person name="Lin D."/>
            <person name="Hari K."/>
            <person name="Fletcher J."/>
            <person name="Melcher U."/>
            <person name="Blagden T."/>
            <person name="Winegar R.A."/>
        </authorList>
    </citation>
    <scope>NUCLEOTIDE SEQUENCE [LARGE SCALE GENOMIC DNA]</scope>
    <source>
        <strain evidence="5">DSM 23493</strain>
    </source>
</reference>
<name>A0A0K9F0Z4_9BACI</name>
<reference evidence="4 6" key="3">
    <citation type="submission" date="2017-11" db="EMBL/GenBank/DDBJ databases">
        <title>Bacterial isolate from king chilli rhizosphere.</title>
        <authorList>
            <person name="Takhelmayum P."/>
            <person name="Sarangthem I."/>
        </authorList>
    </citation>
    <scope>NUCLEOTIDE SEQUENCE [LARGE SCALE GENOMIC DNA]</scope>
    <source>
        <strain evidence="6">t26</strain>
        <strain evidence="4">T26</strain>
    </source>
</reference>
<evidence type="ECO:0000313" key="5">
    <source>
        <dbReference type="Proteomes" id="UP000037326"/>
    </source>
</evidence>
<dbReference type="STRING" id="582475.ACZ11_23725"/>
<keyword evidence="7" id="KW-1185">Reference proteome</keyword>
<feature type="transmembrane region" description="Helical" evidence="1">
    <location>
        <begin position="12"/>
        <end position="32"/>
    </location>
</feature>
<dbReference type="EMBL" id="JAMDLZ010000003">
    <property type="protein sequence ID" value="MCY9545487.1"/>
    <property type="molecule type" value="Genomic_DNA"/>
</dbReference>
<comment type="caution">
    <text evidence="2">The sequence shown here is derived from an EMBL/GenBank/DDBJ whole genome shotgun (WGS) entry which is preliminary data.</text>
</comment>
<protein>
    <submittedName>
        <fullName evidence="2">ABC transporter</fullName>
    </submittedName>
    <submittedName>
        <fullName evidence="3">Teichoic acid D-Ala incorporation-associated protein DltX</fullName>
    </submittedName>
</protein>
<evidence type="ECO:0000313" key="2">
    <source>
        <dbReference type="EMBL" id="KMY28249.1"/>
    </source>
</evidence>
<gene>
    <name evidence="2" type="ORF">ACZ11_23725</name>
    <name evidence="4" type="ORF">CWD94_27765</name>
    <name evidence="3" type="ORF">M5W82_00870</name>
</gene>
<accession>A0A0K9F0Z4</accession>
<evidence type="ECO:0000313" key="3">
    <source>
        <dbReference type="EMBL" id="MCY9545487.1"/>
    </source>
</evidence>
<dbReference type="Proteomes" id="UP000037326">
    <property type="component" value="Unassembled WGS sequence"/>
</dbReference>
<evidence type="ECO:0000313" key="4">
    <source>
        <dbReference type="EMBL" id="PJO40496.1"/>
    </source>
</evidence>
<proteinExistence type="predicted"/>
<organism evidence="2 5">
    <name type="scientific">Lysinibacillus xylanilyticus</name>
    <dbReference type="NCBI Taxonomy" id="582475"/>
    <lineage>
        <taxon>Bacteria</taxon>
        <taxon>Bacillati</taxon>
        <taxon>Bacillota</taxon>
        <taxon>Bacilli</taxon>
        <taxon>Bacillales</taxon>
        <taxon>Bacillaceae</taxon>
        <taxon>Lysinibacillus</taxon>
    </lineage>
</organism>
<keyword evidence="1" id="KW-1133">Transmembrane helix</keyword>
<keyword evidence="1" id="KW-0472">Membrane</keyword>
<reference evidence="3 7" key="4">
    <citation type="submission" date="2022-05" db="EMBL/GenBank/DDBJ databases">
        <title>Genome Sequencing of Bee-Associated Microbes.</title>
        <authorList>
            <person name="Dunlap C."/>
        </authorList>
    </citation>
    <scope>NUCLEOTIDE SEQUENCE [LARGE SCALE GENOMIC DNA]</scope>
    <source>
        <strain evidence="3 7">NRRL BD-083</strain>
    </source>
</reference>
<reference evidence="2" key="1">
    <citation type="submission" date="2015-07" db="EMBL/GenBank/DDBJ databases">
        <title>MeaNS - Measles Nucleotide Surveillance Program.</title>
        <authorList>
            <person name="Tran T."/>
            <person name="Druce J."/>
        </authorList>
    </citation>
    <scope>NUCLEOTIDE SEQUENCE</scope>
    <source>
        <strain evidence="2">DSM 23493</strain>
    </source>
</reference>
<dbReference type="GeneID" id="96601212"/>
<dbReference type="EMBL" id="LFXJ01000013">
    <property type="protein sequence ID" value="KMY28249.1"/>
    <property type="molecule type" value="Genomic_DNA"/>
</dbReference>